<gene>
    <name evidence="7" type="ORF">MAE02_31280</name>
</gene>
<dbReference type="Gene3D" id="1.10.10.10">
    <property type="entry name" value="Winged helix-like DNA-binding domain superfamily/Winged helix DNA-binding domain"/>
    <property type="match status" value="1"/>
</dbReference>
<evidence type="ECO:0000259" key="6">
    <source>
        <dbReference type="PROSITE" id="PS50931"/>
    </source>
</evidence>
<feature type="domain" description="HTH lysR-type" evidence="6">
    <location>
        <begin position="16"/>
        <end position="73"/>
    </location>
</feature>
<keyword evidence="3" id="KW-0238">DNA-binding</keyword>
<dbReference type="Pfam" id="PF03466">
    <property type="entry name" value="LysR_substrate"/>
    <property type="match status" value="1"/>
</dbReference>
<name>A0A512BU22_9HYPH</name>
<evidence type="ECO:0000313" key="8">
    <source>
        <dbReference type="Proteomes" id="UP000321085"/>
    </source>
</evidence>
<dbReference type="InterPro" id="IPR050176">
    <property type="entry name" value="LTTR"/>
</dbReference>
<evidence type="ECO:0000256" key="2">
    <source>
        <dbReference type="ARBA" id="ARBA00023015"/>
    </source>
</evidence>
<dbReference type="PROSITE" id="PS50931">
    <property type="entry name" value="HTH_LYSR"/>
    <property type="match status" value="1"/>
</dbReference>
<comment type="caution">
    <text evidence="7">The sequence shown here is derived from an EMBL/GenBank/DDBJ whole genome shotgun (WGS) entry which is preliminary data.</text>
</comment>
<dbReference type="InterPro" id="IPR036388">
    <property type="entry name" value="WH-like_DNA-bd_sf"/>
</dbReference>
<comment type="similarity">
    <text evidence="1">Belongs to the LysR transcriptional regulatory family.</text>
</comment>
<keyword evidence="8" id="KW-1185">Reference proteome</keyword>
<proteinExistence type="inferred from homology"/>
<evidence type="ECO:0000256" key="4">
    <source>
        <dbReference type="ARBA" id="ARBA00023163"/>
    </source>
</evidence>
<evidence type="ECO:0000313" key="7">
    <source>
        <dbReference type="EMBL" id="GEO15432.1"/>
    </source>
</evidence>
<keyword evidence="4" id="KW-0804">Transcription</keyword>
<dbReference type="Pfam" id="PF00126">
    <property type="entry name" value="HTH_1"/>
    <property type="match status" value="1"/>
</dbReference>
<feature type="region of interest" description="Disordered" evidence="5">
    <location>
        <begin position="282"/>
        <end position="321"/>
    </location>
</feature>
<dbReference type="EMBL" id="BJYU01000041">
    <property type="protein sequence ID" value="GEO15432.1"/>
    <property type="molecule type" value="Genomic_DNA"/>
</dbReference>
<evidence type="ECO:0000256" key="5">
    <source>
        <dbReference type="SAM" id="MobiDB-lite"/>
    </source>
</evidence>
<protein>
    <submittedName>
        <fullName evidence="7">LysR family transcriptional regulator</fullName>
    </submittedName>
</protein>
<dbReference type="InterPro" id="IPR000847">
    <property type="entry name" value="LysR_HTH_N"/>
</dbReference>
<dbReference type="GO" id="GO:0003700">
    <property type="term" value="F:DNA-binding transcription factor activity"/>
    <property type="evidence" value="ECO:0007669"/>
    <property type="project" value="InterPro"/>
</dbReference>
<organism evidence="7 8">
    <name type="scientific">Microvirga aerophila</name>
    <dbReference type="NCBI Taxonomy" id="670291"/>
    <lineage>
        <taxon>Bacteria</taxon>
        <taxon>Pseudomonadati</taxon>
        <taxon>Pseudomonadota</taxon>
        <taxon>Alphaproteobacteria</taxon>
        <taxon>Hyphomicrobiales</taxon>
        <taxon>Methylobacteriaceae</taxon>
        <taxon>Microvirga</taxon>
    </lineage>
</organism>
<evidence type="ECO:0000256" key="1">
    <source>
        <dbReference type="ARBA" id="ARBA00009437"/>
    </source>
</evidence>
<dbReference type="AlphaFoldDB" id="A0A512BU22"/>
<dbReference type="InterPro" id="IPR036390">
    <property type="entry name" value="WH_DNA-bd_sf"/>
</dbReference>
<dbReference type="SUPFAM" id="SSF46785">
    <property type="entry name" value="Winged helix' DNA-binding domain"/>
    <property type="match status" value="1"/>
</dbReference>
<dbReference type="InterPro" id="IPR005119">
    <property type="entry name" value="LysR_subst-bd"/>
</dbReference>
<sequence length="321" mass="34899">MRKCQYELTGGQVSAFDWDDLRFFLAVARAGRLTVAARRLEADHTTVSRRISALENALKTKLFERKPQGYALTEQGERLLAKAESMETQALAVASEVGGSDLALSGTVRIGAPDGLGTYFLAPELGALAEQHPDLTLQLVALPRTFSLSKREADIAITLEQPTEGRLVSRKLTDYRLRLYASKVYLDRHGPIADPADLAGKTIVSYVPDLLYSSALDYFSGLEKYTSRRYECASVVAQLEAVRAGFGVGVLHDYAIRQFPELQVVAPSLFFPADLLDRHARGGAQPASCRGGARVHSRARQSQPDPVPVTGVGLHGTGETV</sequence>
<keyword evidence="2" id="KW-0805">Transcription regulation</keyword>
<dbReference type="SUPFAM" id="SSF53850">
    <property type="entry name" value="Periplasmic binding protein-like II"/>
    <property type="match status" value="1"/>
</dbReference>
<dbReference type="PANTHER" id="PTHR30579:SF3">
    <property type="entry name" value="TRANSCRIPTIONAL REGULATORY PROTEIN"/>
    <property type="match status" value="1"/>
</dbReference>
<accession>A0A512BU22</accession>
<dbReference type="GO" id="GO:0003677">
    <property type="term" value="F:DNA binding"/>
    <property type="evidence" value="ECO:0007669"/>
    <property type="project" value="UniProtKB-KW"/>
</dbReference>
<dbReference type="PANTHER" id="PTHR30579">
    <property type="entry name" value="TRANSCRIPTIONAL REGULATOR"/>
    <property type="match status" value="1"/>
</dbReference>
<reference evidence="7 8" key="1">
    <citation type="submission" date="2019-07" db="EMBL/GenBank/DDBJ databases">
        <title>Whole genome shotgun sequence of Microvirga aerophila NBRC 106136.</title>
        <authorList>
            <person name="Hosoyama A."/>
            <person name="Uohara A."/>
            <person name="Ohji S."/>
            <person name="Ichikawa N."/>
        </authorList>
    </citation>
    <scope>NUCLEOTIDE SEQUENCE [LARGE SCALE GENOMIC DNA]</scope>
    <source>
        <strain evidence="7 8">NBRC 106136</strain>
    </source>
</reference>
<dbReference type="Gene3D" id="3.40.190.290">
    <property type="match status" value="1"/>
</dbReference>
<dbReference type="Proteomes" id="UP000321085">
    <property type="component" value="Unassembled WGS sequence"/>
</dbReference>
<evidence type="ECO:0000256" key="3">
    <source>
        <dbReference type="ARBA" id="ARBA00023125"/>
    </source>
</evidence>